<proteinExistence type="inferred from homology"/>
<evidence type="ECO:0000313" key="2">
    <source>
        <dbReference type="EMBL" id="PIB77685.1"/>
    </source>
</evidence>
<protein>
    <recommendedName>
        <fullName evidence="1">Ethanolamine ammonia-lyase large subunit</fullName>
        <shortName evidence="1">EAL large subunit</shortName>
        <ecNumber evidence="1">4.3.1.7</ecNumber>
    </recommendedName>
</protein>
<feature type="binding site" evidence="1">
    <location>
        <position position="299"/>
    </location>
    <ligand>
        <name>adenosylcob(III)alamin</name>
        <dbReference type="ChEBI" id="CHEBI:18408"/>
    </ligand>
</feature>
<accession>A0A2G5PH94</accession>
<dbReference type="STRING" id="85968.GCA_900073015_01505"/>
<dbReference type="EC" id="4.3.1.7" evidence="1"/>
<dbReference type="Gene3D" id="2.30.170.30">
    <property type="entry name" value="ethanolamine ammonia-lyase heavy chain domain like"/>
    <property type="match status" value="1"/>
</dbReference>
<comment type="function">
    <text evidence="1">Catalyzes the deamination of various vicinal amino-alcohols to oxo compounds. Allows this organism to utilize ethanolamine as the sole source of nitrogen and carbon in the presence of vitamin B12.</text>
</comment>
<dbReference type="NCBIfam" id="NF011649">
    <property type="entry name" value="PRK15067.1"/>
    <property type="match status" value="1"/>
</dbReference>
<dbReference type="PANTHER" id="PTHR39329:SF1">
    <property type="entry name" value="ETHANOLAMINE AMMONIA-LYASE LARGE SUBUNIT"/>
    <property type="match status" value="1"/>
</dbReference>
<dbReference type="Pfam" id="PF06751">
    <property type="entry name" value="EutB"/>
    <property type="match status" value="1"/>
</dbReference>
<dbReference type="HAMAP" id="MF_00861">
    <property type="entry name" value="EutB"/>
    <property type="match status" value="1"/>
</dbReference>
<dbReference type="InterPro" id="IPR044941">
    <property type="entry name" value="EutB_N_sf"/>
</dbReference>
<comment type="subunit">
    <text evidence="1">The basic unit is a heterodimer which dimerizes to form tetramers. The heterotetramers trimerize; 6 large subunits form a core ring with 6 small subunits projecting outwards.</text>
</comment>
<dbReference type="InterPro" id="IPR044939">
    <property type="entry name" value="EutB_dom_2_sf"/>
</dbReference>
<dbReference type="RefSeq" id="WP_090588145.1">
    <property type="nucleotide sequence ID" value="NZ_CP104302.1"/>
</dbReference>
<feature type="binding site" evidence="1">
    <location>
        <position position="410"/>
    </location>
    <ligand>
        <name>adenosylcob(III)alamin</name>
        <dbReference type="ChEBI" id="CHEBI:18408"/>
    </ligand>
</feature>
<comment type="caution">
    <text evidence="2">The sequence shown here is derived from an EMBL/GenBank/DDBJ whole genome shotgun (WGS) entry which is preliminary data.</text>
</comment>
<comment type="catalytic activity">
    <reaction evidence="1">
        <text>ethanolamine = acetaldehyde + NH4(+)</text>
        <dbReference type="Rhea" id="RHEA:15313"/>
        <dbReference type="ChEBI" id="CHEBI:15343"/>
        <dbReference type="ChEBI" id="CHEBI:28938"/>
        <dbReference type="ChEBI" id="CHEBI:57603"/>
        <dbReference type="EC" id="4.3.1.7"/>
    </reaction>
</comment>
<dbReference type="GO" id="GO:0046336">
    <property type="term" value="P:ethanolamine catabolic process"/>
    <property type="evidence" value="ECO:0007669"/>
    <property type="project" value="UniProtKB-UniRule"/>
</dbReference>
<feature type="binding site" evidence="1">
    <location>
        <position position="196"/>
    </location>
    <ligand>
        <name>substrate</name>
    </ligand>
</feature>
<feature type="binding site" evidence="1">
    <location>
        <begin position="163"/>
        <end position="165"/>
    </location>
    <ligand>
        <name>substrate</name>
    </ligand>
</feature>
<reference evidence="2 3" key="1">
    <citation type="journal article" date="2017" name="Infect. Genet. Evol.">
        <title>The new phylogeny of the genus Mycobacterium: The old and the news.</title>
        <authorList>
            <person name="Tortoli E."/>
            <person name="Fedrizzi T."/>
            <person name="Meehan C.J."/>
            <person name="Trovato A."/>
            <person name="Grottola A."/>
            <person name="Giacobazzi E."/>
            <person name="Serpini G.F."/>
            <person name="Tagliazucchi S."/>
            <person name="Fabio A."/>
            <person name="Bettua C."/>
            <person name="Bertorelli R."/>
            <person name="Frascaro F."/>
            <person name="De Sanctis V."/>
            <person name="Pecorari M."/>
            <person name="Jousson O."/>
            <person name="Segata N."/>
            <person name="Cirillo D.M."/>
        </authorList>
    </citation>
    <scope>NUCLEOTIDE SEQUENCE [LARGE SCALE GENOMIC DNA]</scope>
    <source>
        <strain evidence="2 3">CIP1034565</strain>
    </source>
</reference>
<comment type="subcellular location">
    <subcellularLocation>
        <location evidence="1">Bacterial microcompartment</location>
    </subcellularLocation>
</comment>
<keyword evidence="1 2" id="KW-0456">Lyase</keyword>
<dbReference type="Proteomes" id="UP000230551">
    <property type="component" value="Unassembled WGS sequence"/>
</dbReference>
<dbReference type="OrthoDB" id="9770909at2"/>
<feature type="binding site" evidence="1">
    <location>
        <position position="197"/>
    </location>
    <ligand>
        <name>adenosylcob(III)alamin</name>
        <dbReference type="ChEBI" id="CHEBI:18408"/>
    </ligand>
</feature>
<keyword evidence="1" id="KW-1283">Bacterial microcompartment</keyword>
<evidence type="ECO:0000256" key="1">
    <source>
        <dbReference type="HAMAP-Rule" id="MF_00861"/>
    </source>
</evidence>
<dbReference type="PIRSF" id="PIRSF018788">
    <property type="entry name" value="EutB"/>
    <property type="match status" value="1"/>
</dbReference>
<keyword evidence="3" id="KW-1185">Reference proteome</keyword>
<dbReference type="InterPro" id="IPR013785">
    <property type="entry name" value="Aldolase_TIM"/>
</dbReference>
<dbReference type="GO" id="GO:0031471">
    <property type="term" value="C:ethanolamine degradation polyhedral organelle"/>
    <property type="evidence" value="ECO:0007669"/>
    <property type="project" value="UniProtKB-UniRule"/>
</dbReference>
<comment type="similarity">
    <text evidence="1">Belongs to the EutB family.</text>
</comment>
<dbReference type="Gene3D" id="3.20.20.70">
    <property type="entry name" value="Aldolase class I"/>
    <property type="match status" value="1"/>
</dbReference>
<gene>
    <name evidence="1" type="primary">eutB</name>
    <name evidence="2" type="ORF">CQY22_001710</name>
</gene>
<dbReference type="AlphaFoldDB" id="A0A2G5PH94"/>
<name>A0A2G5PH94_9MYCO</name>
<feature type="binding site" evidence="1">
    <location>
        <position position="249"/>
    </location>
    <ligand>
        <name>adenosylcob(III)alamin</name>
        <dbReference type="ChEBI" id="CHEBI:18408"/>
    </ligand>
</feature>
<dbReference type="UniPathway" id="UPA00560"/>
<dbReference type="GO" id="GO:0031419">
    <property type="term" value="F:cobalamin binding"/>
    <property type="evidence" value="ECO:0007669"/>
    <property type="project" value="UniProtKB-UniRule"/>
</dbReference>
<dbReference type="GO" id="GO:0005829">
    <property type="term" value="C:cytosol"/>
    <property type="evidence" value="ECO:0007669"/>
    <property type="project" value="TreeGrafter"/>
</dbReference>
<dbReference type="Gene3D" id="1.10.220.70">
    <property type="entry name" value="lyase"/>
    <property type="match status" value="1"/>
</dbReference>
<comment type="cofactor">
    <cofactor evidence="1">
        <name>adenosylcob(III)alamin</name>
        <dbReference type="ChEBI" id="CHEBI:18408"/>
    </cofactor>
    <text evidence="1">Binds between the large and small subunits.</text>
</comment>
<dbReference type="GO" id="GO:0006520">
    <property type="term" value="P:amino acid metabolic process"/>
    <property type="evidence" value="ECO:0007669"/>
    <property type="project" value="InterPro"/>
</dbReference>
<dbReference type="PANTHER" id="PTHR39329">
    <property type="entry name" value="ETHANOLAMINE AMMONIA-LYASE HEAVY CHAIN"/>
    <property type="match status" value="1"/>
</dbReference>
<dbReference type="GO" id="GO:0009350">
    <property type="term" value="C:ethanolamine ammonia-lyase complex"/>
    <property type="evidence" value="ECO:0007669"/>
    <property type="project" value="UniProtKB-UniRule"/>
</dbReference>
<dbReference type="EMBL" id="PDCN02000001">
    <property type="protein sequence ID" value="PIB77685.1"/>
    <property type="molecule type" value="Genomic_DNA"/>
</dbReference>
<dbReference type="GO" id="GO:0008851">
    <property type="term" value="F:ethanolamine ammonia-lyase activity"/>
    <property type="evidence" value="ECO:0007669"/>
    <property type="project" value="UniProtKB-UniRule"/>
</dbReference>
<dbReference type="InterPro" id="IPR010628">
    <property type="entry name" value="EutB"/>
</dbReference>
<comment type="pathway">
    <text evidence="1">Amine and polyamine degradation; ethanolamine degradation.</text>
</comment>
<organism evidence="2 3">
    <name type="scientific">Mycolicibacterium brumae</name>
    <dbReference type="NCBI Taxonomy" id="85968"/>
    <lineage>
        <taxon>Bacteria</taxon>
        <taxon>Bacillati</taxon>
        <taxon>Actinomycetota</taxon>
        <taxon>Actinomycetes</taxon>
        <taxon>Mycobacteriales</taxon>
        <taxon>Mycobacteriaceae</taxon>
        <taxon>Mycolicibacterium</taxon>
    </lineage>
</organism>
<evidence type="ECO:0000313" key="3">
    <source>
        <dbReference type="Proteomes" id="UP000230551"/>
    </source>
</evidence>
<feature type="binding site" evidence="1">
    <location>
        <position position="291"/>
    </location>
    <ligand>
        <name>substrate</name>
    </ligand>
</feature>
<keyword evidence="1" id="KW-0170">Cobalt</keyword>
<sequence length="470" mass="49420">MKRHQQVAGVNYSFDGLVELMAKATPERSGDQLAGCAAETDAERAAAAWALADVPLDVFLEEQVVPYETDEVTRLIIDGHDRTAFSEISHLSVGGFRDWLLEAIAGDDAAARIGAVTDGLTPEMVAAVSKIMRNQDLIAVAAALRVSAGFRTTIGTPGTLATRLQPNHPTDDPRGIAAAVLDGLLLGSGDAVIGINPATDSPHATSDLLHLLDDIRTRFAIPTQSCVLSHITTTIGLIETGAPVDLVFQSIAGTEGANSAFGVNMALLREGNEAARSLRRGTVGDNVMYLETGQGSALSSGAHLGVGGKPVDQQTLETRAYAVARELQPLLVNTVVGFIGPEYLYDGRQIIRAGLEDHFCGKLLGLPMGVDVCYTNHAEADQNDMDVLLTLLAAAGVAFVITVPGADDVMLGYQSLSFHDVLVTRRTLGLRPAPEFEAWLRSVGMADELGRLTPIDVAGSPLRAIAGGGA</sequence>
<keyword evidence="1" id="KW-0846">Cobalamin</keyword>
<feature type="binding site" evidence="1">
    <location>
        <position position="371"/>
    </location>
    <ligand>
        <name>substrate</name>
    </ligand>
</feature>